<proteinExistence type="predicted"/>
<dbReference type="InterPro" id="IPR007055">
    <property type="entry name" value="BON_dom"/>
</dbReference>
<keyword evidence="4" id="KW-1185">Reference proteome</keyword>
<dbReference type="AlphaFoldDB" id="A0A4Y1YNW4"/>
<dbReference type="PANTHER" id="PTHR34606:SF15">
    <property type="entry name" value="BON DOMAIN-CONTAINING PROTEIN"/>
    <property type="match status" value="1"/>
</dbReference>
<gene>
    <name evidence="3" type="ORF">Nstercoris_00953</name>
</gene>
<dbReference type="Proteomes" id="UP000316473">
    <property type="component" value="Chromosome"/>
</dbReference>
<accession>A0A4Y1YNW4</accession>
<dbReference type="InterPro" id="IPR051686">
    <property type="entry name" value="Lipoprotein_DolP"/>
</dbReference>
<evidence type="ECO:0000313" key="4">
    <source>
        <dbReference type="Proteomes" id="UP000316473"/>
    </source>
</evidence>
<dbReference type="KEGG" id="nst:Nstercoris_00953"/>
<sequence>MKIKILFSTITAMTLLIFSAGTVTAQSMETTVPSLENESTDSTQSISDTVITTKVKAELAITEGIKSNDISVETNNGVVTLTGTQPDETLIKKAEAVAQSVKDVVRVDISGLTVDATPAN</sequence>
<dbReference type="Pfam" id="PF04972">
    <property type="entry name" value="BON"/>
    <property type="match status" value="1"/>
</dbReference>
<protein>
    <recommendedName>
        <fullName evidence="2">BON domain-containing protein</fullName>
    </recommendedName>
</protein>
<evidence type="ECO:0000256" key="1">
    <source>
        <dbReference type="SAM" id="SignalP"/>
    </source>
</evidence>
<dbReference type="Gene3D" id="3.30.1340.30">
    <property type="match status" value="1"/>
</dbReference>
<dbReference type="InterPro" id="IPR014004">
    <property type="entry name" value="Transpt-assoc_nodulatn_dom_bac"/>
</dbReference>
<organism evidence="3 4">
    <name type="scientific">Nitrosomonas stercoris</name>
    <dbReference type="NCBI Taxonomy" id="1444684"/>
    <lineage>
        <taxon>Bacteria</taxon>
        <taxon>Pseudomonadati</taxon>
        <taxon>Pseudomonadota</taxon>
        <taxon>Betaproteobacteria</taxon>
        <taxon>Nitrosomonadales</taxon>
        <taxon>Nitrosomonadaceae</taxon>
        <taxon>Nitrosomonas</taxon>
    </lineage>
</organism>
<name>A0A4Y1YNW4_9PROT</name>
<dbReference type="PANTHER" id="PTHR34606">
    <property type="entry name" value="BON DOMAIN-CONTAINING PROTEIN"/>
    <property type="match status" value="1"/>
</dbReference>
<evidence type="ECO:0000313" key="3">
    <source>
        <dbReference type="EMBL" id="BBL34711.1"/>
    </source>
</evidence>
<feature type="signal peptide" evidence="1">
    <location>
        <begin position="1"/>
        <end position="25"/>
    </location>
</feature>
<dbReference type="EMBL" id="AP019755">
    <property type="protein sequence ID" value="BBL34711.1"/>
    <property type="molecule type" value="Genomic_DNA"/>
</dbReference>
<evidence type="ECO:0000259" key="2">
    <source>
        <dbReference type="PROSITE" id="PS50914"/>
    </source>
</evidence>
<feature type="domain" description="BON" evidence="2">
    <location>
        <begin position="47"/>
        <end position="116"/>
    </location>
</feature>
<keyword evidence="1" id="KW-0732">Signal</keyword>
<dbReference type="SMART" id="SM00749">
    <property type="entry name" value="BON"/>
    <property type="match status" value="1"/>
</dbReference>
<feature type="chain" id="PRO_5021253147" description="BON domain-containing protein" evidence="1">
    <location>
        <begin position="26"/>
        <end position="120"/>
    </location>
</feature>
<dbReference type="PROSITE" id="PS50914">
    <property type="entry name" value="BON"/>
    <property type="match status" value="1"/>
</dbReference>
<reference evidence="3 4" key="1">
    <citation type="submission" date="2019-06" db="EMBL/GenBank/DDBJ databases">
        <title>Nitrosomonas stercoris KYUHI-S whole genome shotgun sequence.</title>
        <authorList>
            <person name="Nakagawa T."/>
            <person name="Tsuchiya Y."/>
            <person name="Takahashi R."/>
        </authorList>
    </citation>
    <scope>NUCLEOTIDE SEQUENCE [LARGE SCALE GENOMIC DNA]</scope>
    <source>
        <strain evidence="3 4">KYUHI-S</strain>
    </source>
</reference>